<keyword evidence="2" id="KW-1185">Reference proteome</keyword>
<organism evidence="1 2">
    <name type="scientific">Kouleothrix aurantiaca</name>
    <dbReference type="NCBI Taxonomy" id="186479"/>
    <lineage>
        <taxon>Bacteria</taxon>
        <taxon>Bacillati</taxon>
        <taxon>Chloroflexota</taxon>
        <taxon>Chloroflexia</taxon>
        <taxon>Chloroflexales</taxon>
        <taxon>Roseiflexineae</taxon>
        <taxon>Roseiflexaceae</taxon>
        <taxon>Kouleothrix</taxon>
    </lineage>
</organism>
<name>A0A0P9DN24_9CHLR</name>
<dbReference type="EMBL" id="LJCR01000011">
    <property type="protein sequence ID" value="KPV54854.1"/>
    <property type="molecule type" value="Genomic_DNA"/>
</dbReference>
<dbReference type="AlphaFoldDB" id="A0A0P9DN24"/>
<accession>A0A0P9DN24</accession>
<sequence>MGVLTASEYMDIRAALDVTLDEDALPDDIIERLPYAPTAELWLLARDPLAPTRAGVQQTYILMALVSYCASLLAPAMPNILAETQGPYVYSRQAVNWEARAIDLRGRAEQALGMVLQPTTPAVPAIPTMFALASGRRGA</sequence>
<proteinExistence type="predicted"/>
<evidence type="ECO:0000313" key="2">
    <source>
        <dbReference type="Proteomes" id="UP000050509"/>
    </source>
</evidence>
<reference evidence="1 2" key="1">
    <citation type="submission" date="2015-09" db="EMBL/GenBank/DDBJ databases">
        <title>Draft genome sequence of Kouleothrix aurantiaca JCM 19913.</title>
        <authorList>
            <person name="Hemp J."/>
        </authorList>
    </citation>
    <scope>NUCLEOTIDE SEQUENCE [LARGE SCALE GENOMIC DNA]</scope>
    <source>
        <strain evidence="1 2">COM-B</strain>
    </source>
</reference>
<protein>
    <submittedName>
        <fullName evidence="1">Uncharacterized protein</fullName>
    </submittedName>
</protein>
<evidence type="ECO:0000313" key="1">
    <source>
        <dbReference type="EMBL" id="KPV54854.1"/>
    </source>
</evidence>
<dbReference type="Proteomes" id="UP000050509">
    <property type="component" value="Unassembled WGS sequence"/>
</dbReference>
<gene>
    <name evidence="1" type="ORF">SE17_01185</name>
</gene>
<comment type="caution">
    <text evidence="1">The sequence shown here is derived from an EMBL/GenBank/DDBJ whole genome shotgun (WGS) entry which is preliminary data.</text>
</comment>